<dbReference type="InterPro" id="IPR036318">
    <property type="entry name" value="FAD-bd_PCMH-like_sf"/>
</dbReference>
<dbReference type="GO" id="GO:0016491">
    <property type="term" value="F:oxidoreductase activity"/>
    <property type="evidence" value="ECO:0007669"/>
    <property type="project" value="UniProtKB-KW"/>
</dbReference>
<dbReference type="eggNOG" id="ENOG502SJ3M">
    <property type="taxonomic scope" value="Eukaryota"/>
</dbReference>
<evidence type="ECO:0000256" key="1">
    <source>
        <dbReference type="ARBA" id="ARBA00001974"/>
    </source>
</evidence>
<dbReference type="Pfam" id="PF01565">
    <property type="entry name" value="FAD_binding_4"/>
    <property type="match status" value="1"/>
</dbReference>
<dbReference type="HOGENOM" id="CLU_018354_0_1_1"/>
<dbReference type="AlphaFoldDB" id="C1GS65"/>
<dbReference type="PROSITE" id="PS51387">
    <property type="entry name" value="FAD_PCMH"/>
    <property type="match status" value="1"/>
</dbReference>
<evidence type="ECO:0000256" key="2">
    <source>
        <dbReference type="ARBA" id="ARBA00005466"/>
    </source>
</evidence>
<evidence type="ECO:0000256" key="4">
    <source>
        <dbReference type="ARBA" id="ARBA00022827"/>
    </source>
</evidence>
<evidence type="ECO:0000313" key="8">
    <source>
        <dbReference type="Proteomes" id="UP000002059"/>
    </source>
</evidence>
<feature type="domain" description="FAD-binding PCMH-type" evidence="6">
    <location>
        <begin position="72"/>
        <end position="242"/>
    </location>
</feature>
<dbReference type="InterPro" id="IPR016169">
    <property type="entry name" value="FAD-bd_PCMH_sub2"/>
</dbReference>
<dbReference type="InterPro" id="IPR006094">
    <property type="entry name" value="Oxid_FAD_bind_N"/>
</dbReference>
<dbReference type="GO" id="GO:0071949">
    <property type="term" value="F:FAD binding"/>
    <property type="evidence" value="ECO:0007669"/>
    <property type="project" value="InterPro"/>
</dbReference>
<accession>C1GS65</accession>
<keyword evidence="3" id="KW-0285">Flavoprotein</keyword>
<dbReference type="Gene3D" id="3.40.462.20">
    <property type="match status" value="1"/>
</dbReference>
<sequence length="510" mass="55766">MEFLALIAAGMVGRFCSHLGGLSAGFAWIDSLCKGGHSTIASELGPMLSTNAHFHFPGSDDFTQATARWSSLNAPSVTVVVDVATENDVVETVKYANAHNAPFLTYNTGHGSISSLKAVQGGMLIRLTQLNSVSIAGDGDTATFGGGVRSKQVTDALWAKGKQTLTGICECVSMLGPGLGGGHGILQGRHGLIADQFVSLKMVLADGSLATIHQKSDLWWAMKGAGHNFGIVTSVTSKIYDIQKDGQWSYQSFIFTHDKVEGVYQAINDNLLKDGTQPVDLIHFSLFLNKPEVDSDHAVILLFIFQEGVEAIEAKYADSFSRVDPIVTTSGKGTHKDISRWVGNTNDSPACQKVGLANTFFSLYLQKYNTTAQRAAFDLFSRVTRENPAFNKSVALFQGYTVQGVQAIPSESTAFPYRDANLLISVITGYEPAGAKRDAEAHAYGERMRQIWFEGGGQEKIKVYVNSAFGAEDPQSWYGYEPWRLERLRKLKDKYDPDRRFNFYAPFTKD</sequence>
<reference evidence="7 8" key="1">
    <citation type="journal article" date="2011" name="PLoS Genet.">
        <title>Comparative genomic analysis of human fungal pathogens causing paracoccidioidomycosis.</title>
        <authorList>
            <person name="Desjardins C.A."/>
            <person name="Champion M.D."/>
            <person name="Holder J.W."/>
            <person name="Muszewska A."/>
            <person name="Goldberg J."/>
            <person name="Bailao A.M."/>
            <person name="Brigido M.M."/>
            <person name="Ferreira M.E."/>
            <person name="Garcia A.M."/>
            <person name="Grynberg M."/>
            <person name="Gujja S."/>
            <person name="Heiman D.I."/>
            <person name="Henn M.R."/>
            <person name="Kodira C.D."/>
            <person name="Leon-Narvaez H."/>
            <person name="Longo L.V."/>
            <person name="Ma L.J."/>
            <person name="Malavazi I."/>
            <person name="Matsuo A.L."/>
            <person name="Morais F.V."/>
            <person name="Pereira M."/>
            <person name="Rodriguez-Brito S."/>
            <person name="Sakthikumar S."/>
            <person name="Salem-Izacc S.M."/>
            <person name="Sykes S.M."/>
            <person name="Teixeira M.M."/>
            <person name="Vallejo M.C."/>
            <person name="Walter M.E."/>
            <person name="Yandava C."/>
            <person name="Young S."/>
            <person name="Zeng Q."/>
            <person name="Zucker J."/>
            <person name="Felipe M.S."/>
            <person name="Goldman G.H."/>
            <person name="Haas B.J."/>
            <person name="McEwen J.G."/>
            <person name="Nino-Vega G."/>
            <person name="Puccia R."/>
            <person name="San-Blas G."/>
            <person name="Soares C.M."/>
            <person name="Birren B.W."/>
            <person name="Cuomo C.A."/>
        </authorList>
    </citation>
    <scope>NUCLEOTIDE SEQUENCE [LARGE SCALE GENOMIC DNA]</scope>
    <source>
        <strain evidence="8">ATCC MYA-826 / Pb01</strain>
    </source>
</reference>
<dbReference type="GeneID" id="9099639"/>
<proteinExistence type="inferred from homology"/>
<name>C1GS65_PARBA</name>
<dbReference type="RefSeq" id="XP_015701233.1">
    <property type="nucleotide sequence ID" value="XM_015844325.1"/>
</dbReference>
<keyword evidence="5" id="KW-0560">Oxidoreductase</keyword>
<protein>
    <submittedName>
        <fullName evidence="7">FAD binding domain-containing protein</fullName>
    </submittedName>
</protein>
<keyword evidence="8" id="KW-1185">Reference proteome</keyword>
<dbReference type="EMBL" id="KN293994">
    <property type="protein sequence ID" value="EEH38898.2"/>
    <property type="molecule type" value="Genomic_DNA"/>
</dbReference>
<dbReference type="SUPFAM" id="SSF56176">
    <property type="entry name" value="FAD-binding/transporter-associated domain-like"/>
    <property type="match status" value="1"/>
</dbReference>
<organism evidence="7 8">
    <name type="scientific">Paracoccidioides lutzii (strain ATCC MYA-826 / Pb01)</name>
    <name type="common">Paracoccidioides brasiliensis</name>
    <dbReference type="NCBI Taxonomy" id="502779"/>
    <lineage>
        <taxon>Eukaryota</taxon>
        <taxon>Fungi</taxon>
        <taxon>Dikarya</taxon>
        <taxon>Ascomycota</taxon>
        <taxon>Pezizomycotina</taxon>
        <taxon>Eurotiomycetes</taxon>
        <taxon>Eurotiomycetidae</taxon>
        <taxon>Onygenales</taxon>
        <taxon>Ajellomycetaceae</taxon>
        <taxon>Paracoccidioides</taxon>
    </lineage>
</organism>
<dbReference type="OrthoDB" id="9996127at2759"/>
<dbReference type="InterPro" id="IPR050416">
    <property type="entry name" value="FAD-linked_Oxidoreductase"/>
</dbReference>
<comment type="cofactor">
    <cofactor evidence="1">
        <name>FAD</name>
        <dbReference type="ChEBI" id="CHEBI:57692"/>
    </cofactor>
</comment>
<dbReference type="KEGG" id="pbl:PAAG_01360"/>
<dbReference type="STRING" id="502779.C1GS65"/>
<gene>
    <name evidence="7" type="ORF">PAAG_01360</name>
</gene>
<evidence type="ECO:0000256" key="3">
    <source>
        <dbReference type="ARBA" id="ARBA00022630"/>
    </source>
</evidence>
<keyword evidence="4" id="KW-0274">FAD</keyword>
<comment type="similarity">
    <text evidence="2">Belongs to the oxygen-dependent FAD-linked oxidoreductase family.</text>
</comment>
<evidence type="ECO:0000256" key="5">
    <source>
        <dbReference type="ARBA" id="ARBA00023002"/>
    </source>
</evidence>
<dbReference type="InterPro" id="IPR016166">
    <property type="entry name" value="FAD-bd_PCMH"/>
</dbReference>
<dbReference type="PANTHER" id="PTHR42973">
    <property type="entry name" value="BINDING OXIDOREDUCTASE, PUTATIVE (AFU_ORTHOLOGUE AFUA_1G17690)-RELATED"/>
    <property type="match status" value="1"/>
</dbReference>
<dbReference type="OMA" id="TSIFMFE"/>
<dbReference type="PANTHER" id="PTHR42973:SF9">
    <property type="entry name" value="FAD-BINDING PCMH-TYPE DOMAIN-CONTAINING PROTEIN-RELATED"/>
    <property type="match status" value="1"/>
</dbReference>
<dbReference type="Proteomes" id="UP000002059">
    <property type="component" value="Partially assembled WGS sequence"/>
</dbReference>
<evidence type="ECO:0000259" key="6">
    <source>
        <dbReference type="PROSITE" id="PS51387"/>
    </source>
</evidence>
<dbReference type="VEuPathDB" id="FungiDB:PAAG_01360"/>
<dbReference type="Gene3D" id="3.30.465.10">
    <property type="match status" value="1"/>
</dbReference>
<evidence type="ECO:0000313" key="7">
    <source>
        <dbReference type="EMBL" id="EEH38898.2"/>
    </source>
</evidence>